<dbReference type="GO" id="GO:0000398">
    <property type="term" value="P:mRNA splicing, via spliceosome"/>
    <property type="evidence" value="ECO:0007669"/>
    <property type="project" value="InterPro"/>
</dbReference>
<evidence type="ECO:0000256" key="5">
    <source>
        <dbReference type="ARBA" id="ARBA00024196"/>
    </source>
</evidence>
<dbReference type="PANTHER" id="PTHR10552">
    <property type="entry name" value="U2 SMALL NUCLEAR RIBONUCLEOPROTEIN A"/>
    <property type="match status" value="1"/>
</dbReference>
<feature type="region of interest" description="Disordered" evidence="6">
    <location>
        <begin position="183"/>
        <end position="203"/>
    </location>
</feature>
<evidence type="ECO:0000256" key="6">
    <source>
        <dbReference type="SAM" id="MobiDB-lite"/>
    </source>
</evidence>
<evidence type="ECO:0000256" key="2">
    <source>
        <dbReference type="ARBA" id="ARBA00022614"/>
    </source>
</evidence>
<dbReference type="FunFam" id="3.80.10.10:FF:000026">
    <property type="entry name" value="U2 small nuclear ribonucleoprotein A"/>
    <property type="match status" value="1"/>
</dbReference>
<evidence type="ECO:0000313" key="8">
    <source>
        <dbReference type="Proteomes" id="UP000031668"/>
    </source>
</evidence>
<name>A0A0C2M361_THEKT</name>
<evidence type="ECO:0000256" key="4">
    <source>
        <dbReference type="ARBA" id="ARBA00023242"/>
    </source>
</evidence>
<sequence length="237" mass="27266">MVKLTREMVNKSPQYRNPLKDREIDLRGNKITILENLGVTKDQFDSIDLSDNDLKKLDGFPVLKHLKLLMVCNNHVSRVAQDLANFLPNLQRLVLTNNNISELADLLPITKMKSLQALTLLRNPVANNPSYRSFLIFHMPYLKYLDGQKVMPLEIYESTIKFDGIAGFKLMKELIETRTRSKIRFDQNTDNPETDQSQPHVGQRTMAIKNAIQNVKTYEEAKRLENSLKSGDVPVRK</sequence>
<organism evidence="7 8">
    <name type="scientific">Thelohanellus kitauei</name>
    <name type="common">Myxosporean</name>
    <dbReference type="NCBI Taxonomy" id="669202"/>
    <lineage>
        <taxon>Eukaryota</taxon>
        <taxon>Metazoa</taxon>
        <taxon>Cnidaria</taxon>
        <taxon>Myxozoa</taxon>
        <taxon>Myxosporea</taxon>
        <taxon>Bivalvulida</taxon>
        <taxon>Platysporina</taxon>
        <taxon>Myxobolidae</taxon>
        <taxon>Thelohanellus</taxon>
    </lineage>
</organism>
<dbReference type="PROSITE" id="PS51450">
    <property type="entry name" value="LRR"/>
    <property type="match status" value="1"/>
</dbReference>
<dbReference type="InterPro" id="IPR044640">
    <property type="entry name" value="RU2A"/>
</dbReference>
<accession>A0A0C2M361</accession>
<keyword evidence="4" id="KW-0539">Nucleus</keyword>
<comment type="subcellular location">
    <subcellularLocation>
        <location evidence="1">Nucleus</location>
    </subcellularLocation>
</comment>
<dbReference type="PANTHER" id="PTHR10552:SF6">
    <property type="entry name" value="U2 SMALL NUCLEAR RIBONUCLEOPROTEIN A"/>
    <property type="match status" value="1"/>
</dbReference>
<reference evidence="7 8" key="1">
    <citation type="journal article" date="2014" name="Genome Biol. Evol.">
        <title>The genome of the myxosporean Thelohanellus kitauei shows adaptations to nutrient acquisition within its fish host.</title>
        <authorList>
            <person name="Yang Y."/>
            <person name="Xiong J."/>
            <person name="Zhou Z."/>
            <person name="Huo F."/>
            <person name="Miao W."/>
            <person name="Ran C."/>
            <person name="Liu Y."/>
            <person name="Zhang J."/>
            <person name="Feng J."/>
            <person name="Wang M."/>
            <person name="Wang M."/>
            <person name="Wang L."/>
            <person name="Yao B."/>
        </authorList>
    </citation>
    <scope>NUCLEOTIDE SEQUENCE [LARGE SCALE GENOMIC DNA]</scope>
    <source>
        <strain evidence="7">Wuqing</strain>
    </source>
</reference>
<comment type="similarity">
    <text evidence="5">Belongs to the U2 small nuclear ribonucleoprotein A family.</text>
</comment>
<dbReference type="OrthoDB" id="433501at2759"/>
<dbReference type="AlphaFoldDB" id="A0A0C2M361"/>
<keyword evidence="2" id="KW-0433">Leucine-rich repeat</keyword>
<dbReference type="Proteomes" id="UP000031668">
    <property type="component" value="Unassembled WGS sequence"/>
</dbReference>
<evidence type="ECO:0000256" key="1">
    <source>
        <dbReference type="ARBA" id="ARBA00004123"/>
    </source>
</evidence>
<feature type="compositionally biased region" description="Polar residues" evidence="6">
    <location>
        <begin position="188"/>
        <end position="200"/>
    </location>
</feature>
<gene>
    <name evidence="7" type="ORF">RF11_12906</name>
</gene>
<comment type="caution">
    <text evidence="7">The sequence shown here is derived from an EMBL/GenBank/DDBJ whole genome shotgun (WGS) entry which is preliminary data.</text>
</comment>
<keyword evidence="7" id="KW-0687">Ribonucleoprotein</keyword>
<dbReference type="Pfam" id="PF14580">
    <property type="entry name" value="LRR_9"/>
    <property type="match status" value="1"/>
</dbReference>
<keyword evidence="3" id="KW-0677">Repeat</keyword>
<keyword evidence="8" id="KW-1185">Reference proteome</keyword>
<dbReference type="InterPro" id="IPR032675">
    <property type="entry name" value="LRR_dom_sf"/>
</dbReference>
<evidence type="ECO:0000256" key="3">
    <source>
        <dbReference type="ARBA" id="ARBA00022737"/>
    </source>
</evidence>
<protein>
    <submittedName>
        <fullName evidence="7">U2 small nuclear ribonucleoprotein A</fullName>
    </submittedName>
</protein>
<proteinExistence type="inferred from homology"/>
<dbReference type="Gene3D" id="3.80.10.10">
    <property type="entry name" value="Ribonuclease Inhibitor"/>
    <property type="match status" value="1"/>
</dbReference>
<dbReference type="InterPro" id="IPR001611">
    <property type="entry name" value="Leu-rich_rpt"/>
</dbReference>
<dbReference type="GO" id="GO:0030620">
    <property type="term" value="F:U2 snRNA binding"/>
    <property type="evidence" value="ECO:0007669"/>
    <property type="project" value="InterPro"/>
</dbReference>
<dbReference type="EMBL" id="JWZT01005339">
    <property type="protein sequence ID" value="KII61490.1"/>
    <property type="molecule type" value="Genomic_DNA"/>
</dbReference>
<dbReference type="GO" id="GO:0005686">
    <property type="term" value="C:U2 snRNP"/>
    <property type="evidence" value="ECO:0007669"/>
    <property type="project" value="TreeGrafter"/>
</dbReference>
<dbReference type="SUPFAM" id="SSF52058">
    <property type="entry name" value="L domain-like"/>
    <property type="match status" value="1"/>
</dbReference>
<dbReference type="OMA" id="PNYREYM"/>
<evidence type="ECO:0000313" key="7">
    <source>
        <dbReference type="EMBL" id="KII61490.1"/>
    </source>
</evidence>